<proteinExistence type="predicted"/>
<evidence type="ECO:0000256" key="1">
    <source>
        <dbReference type="SAM" id="MobiDB-lite"/>
    </source>
</evidence>
<feature type="region of interest" description="Disordered" evidence="1">
    <location>
        <begin position="1"/>
        <end position="41"/>
    </location>
</feature>
<reference evidence="2" key="1">
    <citation type="journal article" date="2013" name="Nature">
        <title>Draft genome of the wheat A-genome progenitor Triticum urartu.</title>
        <authorList>
            <person name="Ling H.Q."/>
            <person name="Zhao S."/>
            <person name="Liu D."/>
            <person name="Wang J."/>
            <person name="Sun H."/>
            <person name="Zhang C."/>
            <person name="Fan H."/>
            <person name="Li D."/>
            <person name="Dong L."/>
            <person name="Tao Y."/>
            <person name="Gao C."/>
            <person name="Wu H."/>
            <person name="Li Y."/>
            <person name="Cui Y."/>
            <person name="Guo X."/>
            <person name="Zheng S."/>
            <person name="Wang B."/>
            <person name="Yu K."/>
            <person name="Liang Q."/>
            <person name="Yang W."/>
            <person name="Lou X."/>
            <person name="Chen J."/>
            <person name="Feng M."/>
            <person name="Jian J."/>
            <person name="Zhang X."/>
            <person name="Luo G."/>
            <person name="Jiang Y."/>
            <person name="Liu J."/>
            <person name="Wang Z."/>
            <person name="Sha Y."/>
            <person name="Zhang B."/>
            <person name="Wu H."/>
            <person name="Tang D."/>
            <person name="Shen Q."/>
            <person name="Xue P."/>
            <person name="Zou S."/>
            <person name="Wang X."/>
            <person name="Liu X."/>
            <person name="Wang F."/>
            <person name="Yang Y."/>
            <person name="An X."/>
            <person name="Dong Z."/>
            <person name="Zhang K."/>
            <person name="Zhang X."/>
            <person name="Luo M.C."/>
            <person name="Dvorak J."/>
            <person name="Tong Y."/>
            <person name="Wang J."/>
            <person name="Yang H."/>
            <person name="Li Z."/>
            <person name="Wang D."/>
            <person name="Zhang A."/>
            <person name="Wang J."/>
        </authorList>
    </citation>
    <scope>NUCLEOTIDE SEQUENCE</scope>
</reference>
<dbReference type="AlphaFoldDB" id="M7Z399"/>
<accession>M7Z399</accession>
<dbReference type="STRING" id="4572.M7Z399"/>
<evidence type="ECO:0000313" key="2">
    <source>
        <dbReference type="EMBL" id="EMS46850.1"/>
    </source>
</evidence>
<feature type="compositionally biased region" description="Low complexity" evidence="1">
    <location>
        <begin position="8"/>
        <end position="26"/>
    </location>
</feature>
<organism evidence="2">
    <name type="scientific">Triticum urartu</name>
    <name type="common">Red wild einkorn</name>
    <name type="synonym">Crithodium urartu</name>
    <dbReference type="NCBI Taxonomy" id="4572"/>
    <lineage>
        <taxon>Eukaryota</taxon>
        <taxon>Viridiplantae</taxon>
        <taxon>Streptophyta</taxon>
        <taxon>Embryophyta</taxon>
        <taxon>Tracheophyta</taxon>
        <taxon>Spermatophyta</taxon>
        <taxon>Magnoliopsida</taxon>
        <taxon>Liliopsida</taxon>
        <taxon>Poales</taxon>
        <taxon>Poaceae</taxon>
        <taxon>BOP clade</taxon>
        <taxon>Pooideae</taxon>
        <taxon>Triticodae</taxon>
        <taxon>Triticeae</taxon>
        <taxon>Triticinae</taxon>
        <taxon>Triticum</taxon>
    </lineage>
</organism>
<name>M7Z399_TRIUA</name>
<protein>
    <submittedName>
        <fullName evidence="2">Uncharacterized protein</fullName>
    </submittedName>
</protein>
<sequence>MAPDSQISPVPSSPRSGRPARVVPAVGSPVRPDGEPGAPVRDAGLDRVLRAECVRRLQLRPLARFKVQGEFAGPDEEPKQHQVTVSHAASKGRYARFKENLNAKPLETKQNHHQVAVSCATSKGRHLAYHILMGGCSKGLGKRGAQWMEVISWEPRAFVYHNFLLLDTYYLRPIINHQMYSWEG</sequence>
<gene>
    <name evidence="2" type="ORF">TRIUR3_31584</name>
</gene>
<dbReference type="EMBL" id="KD268868">
    <property type="protein sequence ID" value="EMS46850.1"/>
    <property type="molecule type" value="Genomic_DNA"/>
</dbReference>